<dbReference type="Proteomes" id="UP000033616">
    <property type="component" value="Unassembled WGS sequence"/>
</dbReference>
<gene>
    <name evidence="1" type="ORF">OCHUTO_0266</name>
</gene>
<dbReference type="PATRIC" id="fig|1359168.3.peg.1020"/>
<evidence type="ECO:0000313" key="2">
    <source>
        <dbReference type="Proteomes" id="UP000033616"/>
    </source>
</evidence>
<proteinExistence type="predicted"/>
<protein>
    <submittedName>
        <fullName evidence="1">Uncharacterized protein</fullName>
    </submittedName>
</protein>
<dbReference type="EMBL" id="LANP01000005">
    <property type="protein sequence ID" value="KJV56881.1"/>
    <property type="molecule type" value="Genomic_DNA"/>
</dbReference>
<reference evidence="1 2" key="1">
    <citation type="submission" date="2015-02" db="EMBL/GenBank/DDBJ databases">
        <title>Genome Sequencing of Rickettsiales.</title>
        <authorList>
            <person name="Daugherty S.C."/>
            <person name="Su Q."/>
            <person name="Abolude K."/>
            <person name="Beier-Sexton M."/>
            <person name="Carlyon J.A."/>
            <person name="Carter R."/>
            <person name="Day N.P."/>
            <person name="Dumler S.J."/>
            <person name="Dyachenko V."/>
            <person name="Godinez A."/>
            <person name="Kurtti T.J."/>
            <person name="Lichay M."/>
            <person name="Mullins K.E."/>
            <person name="Ott S."/>
            <person name="Pappas-Brown V."/>
            <person name="Paris D.H."/>
            <person name="Patel P."/>
            <person name="Richards A.L."/>
            <person name="Sadzewicz L."/>
            <person name="Sears K."/>
            <person name="Seidman D."/>
            <person name="Sengamalay N."/>
            <person name="Stenos J."/>
            <person name="Tallon L.J."/>
            <person name="Vincent G."/>
            <person name="Fraser C.M."/>
            <person name="Munderloh U."/>
            <person name="Dunning-Hotopp J.C."/>
        </authorList>
    </citation>
    <scope>NUCLEOTIDE SEQUENCE [LARGE SCALE GENOMIC DNA]</scope>
    <source>
        <strain evidence="1 2">Fuller</strain>
    </source>
</reference>
<keyword evidence="2" id="KW-1185">Reference proteome</keyword>
<organism evidence="1 2">
    <name type="scientific">Orientia chuto str. Dubai</name>
    <dbReference type="NCBI Taxonomy" id="1359168"/>
    <lineage>
        <taxon>Bacteria</taxon>
        <taxon>Pseudomonadati</taxon>
        <taxon>Pseudomonadota</taxon>
        <taxon>Alphaproteobacteria</taxon>
        <taxon>Rickettsiales</taxon>
        <taxon>Rickettsiaceae</taxon>
        <taxon>Rickettsieae</taxon>
        <taxon>Orientia</taxon>
    </lineage>
</organism>
<comment type="caution">
    <text evidence="1">The sequence shown here is derived from an EMBL/GenBank/DDBJ whole genome shotgun (WGS) entry which is preliminary data.</text>
</comment>
<dbReference type="AlphaFoldDB" id="A0A0F3MMJ5"/>
<dbReference type="STRING" id="1359168.OCHUTO_0266"/>
<sequence>MEVGVCHTLCGYRALIDCYRVLYNKNDVELRKMSFHLKEMFKANFPLAMLRENSEFQKEQIAKKIMENLNNTGVAYICCNDFKGAAHQTIVKMVKNDTDKYCVTLYNAGFGAHNAELTDLDELLKMNGITNYRTQSLYNRIKYYINAYWYHEKQPIYSGIKYYIDDIPQPKDLIESVILRQTNSVSIDIYILV</sequence>
<evidence type="ECO:0000313" key="1">
    <source>
        <dbReference type="EMBL" id="KJV56881.1"/>
    </source>
</evidence>
<accession>A0A0F3MMJ5</accession>
<name>A0A0F3MMJ5_9RICK</name>